<evidence type="ECO:0000313" key="3">
    <source>
        <dbReference type="Proteomes" id="UP001176521"/>
    </source>
</evidence>
<reference evidence="2" key="1">
    <citation type="journal article" date="2023" name="PhytoFront">
        <title>Draft Genome Resources of Seven Strains of Tilletia horrida, Causal Agent of Kernel Smut of Rice.</title>
        <authorList>
            <person name="Khanal S."/>
            <person name="Antony Babu S."/>
            <person name="Zhou X.G."/>
        </authorList>
    </citation>
    <scope>NUCLEOTIDE SEQUENCE</scope>
    <source>
        <strain evidence="2">TX3</strain>
    </source>
</reference>
<evidence type="ECO:0000313" key="2">
    <source>
        <dbReference type="EMBL" id="KAK0521140.1"/>
    </source>
</evidence>
<gene>
    <name evidence="2" type="ORF">OC842_006878</name>
</gene>
<dbReference type="Proteomes" id="UP001176521">
    <property type="component" value="Unassembled WGS sequence"/>
</dbReference>
<comment type="caution">
    <text evidence="2">The sequence shown here is derived from an EMBL/GenBank/DDBJ whole genome shotgun (WGS) entry which is preliminary data.</text>
</comment>
<proteinExistence type="predicted"/>
<dbReference type="AlphaFoldDB" id="A0AAN6G5C9"/>
<name>A0AAN6G5C9_9BASI</name>
<dbReference type="EMBL" id="JAPDMQ010000705">
    <property type="protein sequence ID" value="KAK0521140.1"/>
    <property type="molecule type" value="Genomic_DNA"/>
</dbReference>
<organism evidence="2 3">
    <name type="scientific">Tilletia horrida</name>
    <dbReference type="NCBI Taxonomy" id="155126"/>
    <lineage>
        <taxon>Eukaryota</taxon>
        <taxon>Fungi</taxon>
        <taxon>Dikarya</taxon>
        <taxon>Basidiomycota</taxon>
        <taxon>Ustilaginomycotina</taxon>
        <taxon>Exobasidiomycetes</taxon>
        <taxon>Tilletiales</taxon>
        <taxon>Tilletiaceae</taxon>
        <taxon>Tilletia</taxon>
    </lineage>
</organism>
<accession>A0AAN6G5C9</accession>
<feature type="chain" id="PRO_5042927966" evidence="1">
    <location>
        <begin position="21"/>
        <end position="84"/>
    </location>
</feature>
<evidence type="ECO:0000256" key="1">
    <source>
        <dbReference type="SAM" id="SignalP"/>
    </source>
</evidence>
<sequence length="84" mass="8532">MNFFLFASLALAACASTVLATGNPSAAGDPGATLAGSPGGCVVGCGMKASEVTHHCDRYCGTDACKQCDADFRKAYNDCIRSCS</sequence>
<keyword evidence="1" id="KW-0732">Signal</keyword>
<feature type="signal peptide" evidence="1">
    <location>
        <begin position="1"/>
        <end position="20"/>
    </location>
</feature>
<keyword evidence="3" id="KW-1185">Reference proteome</keyword>
<protein>
    <submittedName>
        <fullName evidence="2">Uncharacterized protein</fullName>
    </submittedName>
</protein>